<reference evidence="1" key="3">
    <citation type="submission" date="2018-07" db="EMBL/GenBank/DDBJ databases">
        <title>WGS assembly of Glycine max.</title>
        <authorList>
            <person name="Schmutz J."/>
            <person name="Cannon S."/>
            <person name="Schlueter J."/>
            <person name="Ma J."/>
            <person name="Mitros T."/>
            <person name="Nelson W."/>
            <person name="Hyten D."/>
            <person name="Song Q."/>
            <person name="Thelen J."/>
            <person name="Cheng J."/>
            <person name="Xu D."/>
            <person name="Hellsten U."/>
            <person name="May G."/>
            <person name="Yu Y."/>
            <person name="Sakurai T."/>
            <person name="Umezawa T."/>
            <person name="Bhattacharyya M."/>
            <person name="Sandhu D."/>
            <person name="Valliyodan B."/>
            <person name="Lindquist E."/>
            <person name="Peto M."/>
            <person name="Grant D."/>
            <person name="Shu S."/>
            <person name="Goodstein D."/>
            <person name="Barry K."/>
            <person name="Futrell-Griggs M."/>
            <person name="Abernathy B."/>
            <person name="Du J."/>
            <person name="Tian Z."/>
            <person name="Zhu L."/>
            <person name="Gill N."/>
            <person name="Joshi T."/>
            <person name="Libault M."/>
            <person name="Sethuraman A."/>
            <person name="Zhang X."/>
            <person name="Shinozaki K."/>
            <person name="Nguyen H."/>
            <person name="Wing R."/>
            <person name="Cregan P."/>
            <person name="Specht J."/>
            <person name="Grimwood J."/>
            <person name="Rokhsar D."/>
            <person name="Stacey G."/>
            <person name="Shoemaker R."/>
            <person name="Jackson S."/>
        </authorList>
    </citation>
    <scope>NUCLEOTIDE SEQUENCE</scope>
    <source>
        <tissue evidence="1">Callus</tissue>
    </source>
</reference>
<protein>
    <recommendedName>
        <fullName evidence="4">Dienelactone hydrolase domain-containing protein</fullName>
    </recommendedName>
</protein>
<keyword evidence="3" id="KW-1185">Reference proteome</keyword>
<evidence type="ECO:0000313" key="1">
    <source>
        <dbReference type="EMBL" id="KRH12844.1"/>
    </source>
</evidence>
<dbReference type="PANTHER" id="PTHR17630">
    <property type="entry name" value="DIENELACTONE HYDROLASE"/>
    <property type="match status" value="1"/>
</dbReference>
<dbReference type="EMBL" id="CM000848">
    <property type="protein sequence ID" value="KRH12844.1"/>
    <property type="molecule type" value="Genomic_DNA"/>
</dbReference>
<organism evidence="1">
    <name type="scientific">Glycine max</name>
    <name type="common">Soybean</name>
    <name type="synonym">Glycine hispida</name>
    <dbReference type="NCBI Taxonomy" id="3847"/>
    <lineage>
        <taxon>Eukaryota</taxon>
        <taxon>Viridiplantae</taxon>
        <taxon>Streptophyta</taxon>
        <taxon>Embryophyta</taxon>
        <taxon>Tracheophyta</taxon>
        <taxon>Spermatophyta</taxon>
        <taxon>Magnoliopsida</taxon>
        <taxon>eudicotyledons</taxon>
        <taxon>Gunneridae</taxon>
        <taxon>Pentapetalae</taxon>
        <taxon>rosids</taxon>
        <taxon>fabids</taxon>
        <taxon>Fabales</taxon>
        <taxon>Fabaceae</taxon>
        <taxon>Papilionoideae</taxon>
        <taxon>50 kb inversion clade</taxon>
        <taxon>NPAAA clade</taxon>
        <taxon>indigoferoid/millettioid clade</taxon>
        <taxon>Phaseoleae</taxon>
        <taxon>Glycine</taxon>
        <taxon>Glycine subgen. Soja</taxon>
    </lineage>
</organism>
<reference evidence="2" key="2">
    <citation type="submission" date="2018-02" db="UniProtKB">
        <authorList>
            <consortium name="EnsemblPlants"/>
        </authorList>
    </citation>
    <scope>IDENTIFICATION</scope>
    <source>
        <strain evidence="2">Williams 82</strain>
    </source>
</reference>
<dbReference type="PANTHER" id="PTHR17630:SF97">
    <property type="entry name" value="ENDO-1,31,4-BETA-D-GLUCANASE-LIKE"/>
    <property type="match status" value="1"/>
</dbReference>
<dbReference type="STRING" id="3847.A0A0R0G3K3"/>
<sequence>MSGPECCSNPPVLNPNARVGHVEKLAGLNSYLSSSLNSNAIPLISDIYGYEAPNLRLQLLVVPDFSHGDPYNPKNASRSIPVWLKDHGTDKGFEVAKSIIEALKSKGMMAIGAITFFGEWGDKS</sequence>
<evidence type="ECO:0008006" key="4">
    <source>
        <dbReference type="Google" id="ProtNLM"/>
    </source>
</evidence>
<dbReference type="EnsemblPlants" id="KRH12844">
    <property type="protein sequence ID" value="KRH12844"/>
    <property type="gene ID" value="GLYMA_15G198700"/>
</dbReference>
<accession>A0A0R0G3K3</accession>
<dbReference type="InParanoid" id="A0A0R0G3K3"/>
<gene>
    <name evidence="1" type="ORF">GLYMA_15G198700</name>
</gene>
<reference evidence="1 2" key="1">
    <citation type="journal article" date="2010" name="Nature">
        <title>Genome sequence of the palaeopolyploid soybean.</title>
        <authorList>
            <person name="Schmutz J."/>
            <person name="Cannon S.B."/>
            <person name="Schlueter J."/>
            <person name="Ma J."/>
            <person name="Mitros T."/>
            <person name="Nelson W."/>
            <person name="Hyten D.L."/>
            <person name="Song Q."/>
            <person name="Thelen J.J."/>
            <person name="Cheng J."/>
            <person name="Xu D."/>
            <person name="Hellsten U."/>
            <person name="May G.D."/>
            <person name="Yu Y."/>
            <person name="Sakurai T."/>
            <person name="Umezawa T."/>
            <person name="Bhattacharyya M.K."/>
            <person name="Sandhu D."/>
            <person name="Valliyodan B."/>
            <person name="Lindquist E."/>
            <person name="Peto M."/>
            <person name="Grant D."/>
            <person name="Shu S."/>
            <person name="Goodstein D."/>
            <person name="Barry K."/>
            <person name="Futrell-Griggs M."/>
            <person name="Abernathy B."/>
            <person name="Du J."/>
            <person name="Tian Z."/>
            <person name="Zhu L."/>
            <person name="Gill N."/>
            <person name="Joshi T."/>
            <person name="Libault M."/>
            <person name="Sethuraman A."/>
            <person name="Zhang X.-C."/>
            <person name="Shinozaki K."/>
            <person name="Nguyen H.T."/>
            <person name="Wing R.A."/>
            <person name="Cregan P."/>
            <person name="Specht J."/>
            <person name="Grimwood J."/>
            <person name="Rokhsar D."/>
            <person name="Stacey G."/>
            <person name="Shoemaker R.C."/>
            <person name="Jackson S.A."/>
        </authorList>
    </citation>
    <scope>NUCLEOTIDE SEQUENCE</scope>
    <source>
        <strain evidence="2">cv. Williams 82</strain>
        <tissue evidence="1">Callus</tissue>
    </source>
</reference>
<name>A0A0R0G3K3_SOYBN</name>
<dbReference type="Proteomes" id="UP000008827">
    <property type="component" value="Chromosome 15"/>
</dbReference>
<evidence type="ECO:0000313" key="3">
    <source>
        <dbReference type="Proteomes" id="UP000008827"/>
    </source>
</evidence>
<dbReference type="AlphaFoldDB" id="A0A0R0G3K3"/>
<dbReference type="Gramene" id="KRH12844">
    <property type="protein sequence ID" value="KRH12844"/>
    <property type="gene ID" value="GLYMA_15G198700"/>
</dbReference>
<proteinExistence type="predicted"/>
<dbReference type="OMA" id="WWQSSIN"/>
<evidence type="ECO:0000313" key="2">
    <source>
        <dbReference type="EnsemblPlants" id="KRH12844"/>
    </source>
</evidence>